<dbReference type="AlphaFoldDB" id="A0A2N0ZB73"/>
<dbReference type="RefSeq" id="WP_066196068.1">
    <property type="nucleotide sequence ID" value="NZ_JARMMB010000009.1"/>
</dbReference>
<dbReference type="EMBL" id="PISD01000059">
    <property type="protein sequence ID" value="PKG26750.1"/>
    <property type="molecule type" value="Genomic_DNA"/>
</dbReference>
<proteinExistence type="predicted"/>
<evidence type="ECO:0000313" key="2">
    <source>
        <dbReference type="Proteomes" id="UP000233343"/>
    </source>
</evidence>
<protein>
    <submittedName>
        <fullName evidence="1">Uncharacterized protein</fullName>
    </submittedName>
</protein>
<comment type="caution">
    <text evidence="1">The sequence shown here is derived from an EMBL/GenBank/DDBJ whole genome shotgun (WGS) entry which is preliminary data.</text>
</comment>
<keyword evidence="2" id="KW-1185">Reference proteome</keyword>
<accession>A0A2N0ZB73</accession>
<sequence>MSTLKVINGISKPKFDYFDAYSRMYSKAIKELVDFYRSKDEISTEILKKVVFSGVKMMNLYDVKMMSKTEESFLAQLEIFNFIKLSITQLTPSEVEKLFPITKEYDGERFESKDYFFTKKFNLEIGEHNTIGENLDEFLWNYQNWDVTHFAINELCILSDIRRLQGHKGLMDEFLEEQGVPTYTMAEDHQGKNILINNQTGEETIVKKKRPRYLKPL</sequence>
<gene>
    <name evidence="1" type="ORF">CWS20_22485</name>
</gene>
<dbReference type="Proteomes" id="UP000233343">
    <property type="component" value="Unassembled WGS sequence"/>
</dbReference>
<name>A0A2N0ZB73_9BACI</name>
<evidence type="ECO:0000313" key="1">
    <source>
        <dbReference type="EMBL" id="PKG26750.1"/>
    </source>
</evidence>
<organism evidence="1 2">
    <name type="scientific">Cytobacillus horneckiae</name>
    <dbReference type="NCBI Taxonomy" id="549687"/>
    <lineage>
        <taxon>Bacteria</taxon>
        <taxon>Bacillati</taxon>
        <taxon>Bacillota</taxon>
        <taxon>Bacilli</taxon>
        <taxon>Bacillales</taxon>
        <taxon>Bacillaceae</taxon>
        <taxon>Cytobacillus</taxon>
    </lineage>
</organism>
<reference evidence="1 2" key="1">
    <citation type="journal article" date="2010" name="Int. J. Syst. Evol. Microbiol.">
        <title>Bacillus horneckiae sp. nov., isolated from a spacecraft-assembly clean room.</title>
        <authorList>
            <person name="Vaishampayan P."/>
            <person name="Probst A."/>
            <person name="Krishnamurthi S."/>
            <person name="Ghosh S."/>
            <person name="Osman S."/>
            <person name="McDowall A."/>
            <person name="Ruckmani A."/>
            <person name="Mayilraj S."/>
            <person name="Venkateswaran K."/>
        </authorList>
    </citation>
    <scope>NUCLEOTIDE SEQUENCE [LARGE SCALE GENOMIC DNA]</scope>
    <source>
        <strain evidence="2">1PO1SC</strain>
    </source>
</reference>